<feature type="compositionally biased region" description="Polar residues" evidence="1">
    <location>
        <begin position="1"/>
        <end position="14"/>
    </location>
</feature>
<evidence type="ECO:0000256" key="1">
    <source>
        <dbReference type="SAM" id="MobiDB-lite"/>
    </source>
</evidence>
<dbReference type="AlphaFoldDB" id="A0AA38S1M0"/>
<name>A0AA38S1M0_9PEZI</name>
<feature type="region of interest" description="Disordered" evidence="1">
    <location>
        <begin position="68"/>
        <end position="175"/>
    </location>
</feature>
<dbReference type="Proteomes" id="UP001174691">
    <property type="component" value="Unassembled WGS sequence"/>
</dbReference>
<dbReference type="EMBL" id="JANBVN010000009">
    <property type="protein sequence ID" value="KAJ9164783.1"/>
    <property type="molecule type" value="Genomic_DNA"/>
</dbReference>
<feature type="region of interest" description="Disordered" evidence="1">
    <location>
        <begin position="217"/>
        <end position="290"/>
    </location>
</feature>
<gene>
    <name evidence="2" type="ORF">NKR19_g995</name>
</gene>
<evidence type="ECO:0000313" key="3">
    <source>
        <dbReference type="Proteomes" id="UP001174691"/>
    </source>
</evidence>
<sequence>MQPSQTVPGGSQTEEPSKLRPSVTLPKQDNSPHQYVEEAESHLHKLADKASELVVTAACELQSQLYKAPAKAAKAVLSRDSKLKRARAMRRLRLDKEQGPNPEAVQKPRGAPTEPTPPQKPAAAEPEPPPEPKKKPRKQASRPGEQHPRTKKATNAPPLAIEKQTIPHQDDDIPDRDVLKGLKLAVSAACDENLDFWIRQKTGLRLRRFLADLKTFEDLESQEALPGAAQSKADEGKKGDGKKGPKTGRDGAADEEGEEAAGGMGDDEADTVGDRRGRTKVAERRRVERG</sequence>
<keyword evidence="3" id="KW-1185">Reference proteome</keyword>
<feature type="compositionally biased region" description="Basic and acidic residues" evidence="1">
    <location>
        <begin position="232"/>
        <end position="252"/>
    </location>
</feature>
<reference evidence="2" key="1">
    <citation type="submission" date="2022-07" db="EMBL/GenBank/DDBJ databases">
        <title>Fungi with potential for degradation of polypropylene.</title>
        <authorList>
            <person name="Gostincar C."/>
        </authorList>
    </citation>
    <scope>NUCLEOTIDE SEQUENCE</scope>
    <source>
        <strain evidence="2">EXF-13287</strain>
    </source>
</reference>
<feature type="region of interest" description="Disordered" evidence="1">
    <location>
        <begin position="1"/>
        <end position="42"/>
    </location>
</feature>
<evidence type="ECO:0000313" key="2">
    <source>
        <dbReference type="EMBL" id="KAJ9164783.1"/>
    </source>
</evidence>
<protein>
    <submittedName>
        <fullName evidence="2">Uncharacterized protein</fullName>
    </submittedName>
</protein>
<feature type="compositionally biased region" description="Basic and acidic residues" evidence="1">
    <location>
        <begin position="272"/>
        <end position="290"/>
    </location>
</feature>
<comment type="caution">
    <text evidence="2">The sequence shown here is derived from an EMBL/GenBank/DDBJ whole genome shotgun (WGS) entry which is preliminary data.</text>
</comment>
<feature type="compositionally biased region" description="Acidic residues" evidence="1">
    <location>
        <begin position="253"/>
        <end position="271"/>
    </location>
</feature>
<organism evidence="2 3">
    <name type="scientific">Coniochaeta hoffmannii</name>
    <dbReference type="NCBI Taxonomy" id="91930"/>
    <lineage>
        <taxon>Eukaryota</taxon>
        <taxon>Fungi</taxon>
        <taxon>Dikarya</taxon>
        <taxon>Ascomycota</taxon>
        <taxon>Pezizomycotina</taxon>
        <taxon>Sordariomycetes</taxon>
        <taxon>Sordariomycetidae</taxon>
        <taxon>Coniochaetales</taxon>
        <taxon>Coniochaetaceae</taxon>
        <taxon>Coniochaeta</taxon>
    </lineage>
</organism>
<accession>A0AA38S1M0</accession>
<proteinExistence type="predicted"/>